<accession>A0A161YKS9</accession>
<comment type="caution">
    <text evidence="1">The sequence shown here is derived from an EMBL/GenBank/DDBJ whole genome shotgun (WGS) entry which is preliminary data.</text>
</comment>
<organism evidence="1 2">
    <name type="scientific">Clostridium magnum DSM 2767</name>
    <dbReference type="NCBI Taxonomy" id="1121326"/>
    <lineage>
        <taxon>Bacteria</taxon>
        <taxon>Bacillati</taxon>
        <taxon>Bacillota</taxon>
        <taxon>Clostridia</taxon>
        <taxon>Eubacteriales</taxon>
        <taxon>Clostridiaceae</taxon>
        <taxon>Clostridium</taxon>
    </lineage>
</organism>
<gene>
    <name evidence="1" type="ORF">CLMAG_29100</name>
</gene>
<sequence>MNIEDTLICPKCNSKHFKMKRQATYVYTYELNTPESNINSNKEDSLPFLFDNREQTESLEYLECDSCGAHYPCPFFTDKQKIDLTILRKAIRADHQSEPEFFG</sequence>
<evidence type="ECO:0000313" key="2">
    <source>
        <dbReference type="Proteomes" id="UP000076603"/>
    </source>
</evidence>
<dbReference type="RefSeq" id="WP_082831933.1">
    <property type="nucleotide sequence ID" value="NZ_FQXL01000016.1"/>
</dbReference>
<keyword evidence="2" id="KW-1185">Reference proteome</keyword>
<protein>
    <submittedName>
        <fullName evidence="1">Uncharacterized protein</fullName>
    </submittedName>
</protein>
<dbReference type="OrthoDB" id="1683266at2"/>
<reference evidence="1 2" key="1">
    <citation type="submission" date="2016-04" db="EMBL/GenBank/DDBJ databases">
        <title>Genome sequence of Clostridium magnum DSM 2767.</title>
        <authorList>
            <person name="Poehlein A."/>
            <person name="Uhlig R."/>
            <person name="Fischer R."/>
            <person name="Bahl H."/>
            <person name="Daniel R."/>
        </authorList>
    </citation>
    <scope>NUCLEOTIDE SEQUENCE [LARGE SCALE GENOMIC DNA]</scope>
    <source>
        <strain evidence="1 2">DSM 2767</strain>
    </source>
</reference>
<dbReference type="EMBL" id="LWAE01000003">
    <property type="protein sequence ID" value="KZL91152.1"/>
    <property type="molecule type" value="Genomic_DNA"/>
</dbReference>
<name>A0A161YKS9_9CLOT</name>
<dbReference type="Proteomes" id="UP000076603">
    <property type="component" value="Unassembled WGS sequence"/>
</dbReference>
<evidence type="ECO:0000313" key="1">
    <source>
        <dbReference type="EMBL" id="KZL91152.1"/>
    </source>
</evidence>
<dbReference type="AlphaFoldDB" id="A0A161YKS9"/>
<proteinExistence type="predicted"/>
<dbReference type="PATRIC" id="fig|1121326.3.peg.2929"/>